<feature type="domain" description="Methyltransferase type 11" evidence="1">
    <location>
        <begin position="99"/>
        <end position="186"/>
    </location>
</feature>
<dbReference type="GO" id="GO:0008168">
    <property type="term" value="F:methyltransferase activity"/>
    <property type="evidence" value="ECO:0007669"/>
    <property type="project" value="UniProtKB-KW"/>
</dbReference>
<keyword evidence="3" id="KW-0808">Transferase</keyword>
<evidence type="ECO:0000259" key="1">
    <source>
        <dbReference type="Pfam" id="PF08241"/>
    </source>
</evidence>
<dbReference type="Proteomes" id="UP001595696">
    <property type="component" value="Unassembled WGS sequence"/>
</dbReference>
<evidence type="ECO:0000313" key="4">
    <source>
        <dbReference type="Proteomes" id="UP001595696"/>
    </source>
</evidence>
<evidence type="ECO:0000259" key="2">
    <source>
        <dbReference type="Pfam" id="PF21302"/>
    </source>
</evidence>
<dbReference type="Gene3D" id="3.40.50.150">
    <property type="entry name" value="Vaccinia Virus protein VP39"/>
    <property type="match status" value="1"/>
</dbReference>
<dbReference type="Pfam" id="PF21302">
    <property type="entry name" value="Zn_ribbon_RlmA"/>
    <property type="match status" value="1"/>
</dbReference>
<reference evidence="4" key="1">
    <citation type="journal article" date="2019" name="Int. J. Syst. Evol. Microbiol.">
        <title>The Global Catalogue of Microorganisms (GCM) 10K type strain sequencing project: providing services to taxonomists for standard genome sequencing and annotation.</title>
        <authorList>
            <consortium name="The Broad Institute Genomics Platform"/>
            <consortium name="The Broad Institute Genome Sequencing Center for Infectious Disease"/>
            <person name="Wu L."/>
            <person name="Ma J."/>
        </authorList>
    </citation>
    <scope>NUCLEOTIDE SEQUENCE [LARGE SCALE GENOMIC DNA]</scope>
    <source>
        <strain evidence="4">CGMCC 4.7330</strain>
    </source>
</reference>
<dbReference type="GO" id="GO:0032259">
    <property type="term" value="P:methylation"/>
    <property type="evidence" value="ECO:0007669"/>
    <property type="project" value="UniProtKB-KW"/>
</dbReference>
<dbReference type="Pfam" id="PF08241">
    <property type="entry name" value="Methyltransf_11"/>
    <property type="match status" value="1"/>
</dbReference>
<dbReference type="EMBL" id="JBHSAX010000002">
    <property type="protein sequence ID" value="MFC3960705.1"/>
    <property type="molecule type" value="Genomic_DNA"/>
</dbReference>
<gene>
    <name evidence="3" type="ORF">ACFO0B_01735</name>
</gene>
<dbReference type="SUPFAM" id="SSF53335">
    <property type="entry name" value="S-adenosyl-L-methionine-dependent methyltransferases"/>
    <property type="match status" value="1"/>
</dbReference>
<sequence length="286" mass="29203">MSPASSAVLAELAEALACPNCGLALAAVGRALRCAGGHGFDLARQGYVSLLTGAASRFTGDTADMLQARSDFHARGHFAPVAAAVATAAAPPEGNGVLLEIGAGNGYFLGAALDAAPGARGIALDIAKPAARRAARAHPRAAAVLADVWRGLPLRPAAVDTVLTVFAPRNPAEVARVLAPEGRFVVATPTERHLAELIGPLGLVRVDPDKERKLAAALEADFFPLGAELVEYPMALTRADAALLVYMGPSAFHAGAETAAQLAALPDELGVTASVRVGTYIPRTTP</sequence>
<comment type="caution">
    <text evidence="3">The sequence shown here is derived from an EMBL/GenBank/DDBJ whole genome shotgun (WGS) entry which is preliminary data.</text>
</comment>
<keyword evidence="3" id="KW-0489">Methyltransferase</keyword>
<proteinExistence type="predicted"/>
<keyword evidence="4" id="KW-1185">Reference proteome</keyword>
<evidence type="ECO:0000313" key="3">
    <source>
        <dbReference type="EMBL" id="MFC3960705.1"/>
    </source>
</evidence>
<protein>
    <submittedName>
        <fullName evidence="3">RNA methyltransferase</fullName>
    </submittedName>
</protein>
<dbReference type="PIRSF" id="PIRSF018249">
    <property type="entry name" value="MyrA_prd"/>
    <property type="match status" value="1"/>
</dbReference>
<dbReference type="InterPro" id="IPR013216">
    <property type="entry name" value="Methyltransf_11"/>
</dbReference>
<name>A0ABV8DKY9_9NOCA</name>
<organism evidence="3 4">
    <name type="scientific">Nocardia jiangsuensis</name>
    <dbReference type="NCBI Taxonomy" id="1691563"/>
    <lineage>
        <taxon>Bacteria</taxon>
        <taxon>Bacillati</taxon>
        <taxon>Actinomycetota</taxon>
        <taxon>Actinomycetes</taxon>
        <taxon>Mycobacteriales</taxon>
        <taxon>Nocardiaceae</taxon>
        <taxon>Nocardia</taxon>
    </lineage>
</organism>
<accession>A0ABV8DKY9</accession>
<dbReference type="RefSeq" id="WP_378610466.1">
    <property type="nucleotide sequence ID" value="NZ_JBHSAX010000002.1"/>
</dbReference>
<dbReference type="InterPro" id="IPR048647">
    <property type="entry name" value="RlmA_N"/>
</dbReference>
<dbReference type="InterPro" id="IPR029063">
    <property type="entry name" value="SAM-dependent_MTases_sf"/>
</dbReference>
<dbReference type="InterPro" id="IPR016718">
    <property type="entry name" value="rRNA_m1G-MeTrfase_A_prd"/>
</dbReference>
<feature type="domain" description="23S rRNA (guanine(745)-N(1))-methyltransferase N-terminal" evidence="2">
    <location>
        <begin position="17"/>
        <end position="51"/>
    </location>
</feature>